<evidence type="ECO:0000313" key="1">
    <source>
        <dbReference type="EMBL" id="ETJ20779.1"/>
    </source>
</evidence>
<sequence length="34" mass="3782">DVAKVLVTATMGQQYGISIIENETIHERVGYFKA</sequence>
<comment type="caution">
    <text evidence="1">The sequence shown here is derived from an EMBL/GenBank/DDBJ whole genome shotgun (WGS) entry which is preliminary data.</text>
</comment>
<reference evidence="1" key="1">
    <citation type="submission" date="2013-12" db="EMBL/GenBank/DDBJ databases">
        <title>A Varibaculum cambriense genome reconstructed from a premature infant gut community with otherwise low bacterial novelty that shifts toward anaerobic metabolism during the third week of life.</title>
        <authorList>
            <person name="Brown C.T."/>
            <person name="Sharon I."/>
            <person name="Thomas B.C."/>
            <person name="Castelle C.J."/>
            <person name="Morowitz M.J."/>
            <person name="Banfield J.F."/>
        </authorList>
    </citation>
    <scope>NUCLEOTIDE SEQUENCE</scope>
</reference>
<dbReference type="EMBL" id="AZMM01018381">
    <property type="protein sequence ID" value="ETJ20779.1"/>
    <property type="molecule type" value="Genomic_DNA"/>
</dbReference>
<feature type="non-terminal residue" evidence="1">
    <location>
        <position position="1"/>
    </location>
</feature>
<name>W1WWI2_9ZZZZ</name>
<proteinExistence type="predicted"/>
<accession>W1WWI2</accession>
<organism evidence="1">
    <name type="scientific">human gut metagenome</name>
    <dbReference type="NCBI Taxonomy" id="408170"/>
    <lineage>
        <taxon>unclassified sequences</taxon>
        <taxon>metagenomes</taxon>
        <taxon>organismal metagenomes</taxon>
    </lineage>
</organism>
<protein>
    <submittedName>
        <fullName evidence="1">Uncharacterized protein</fullName>
    </submittedName>
</protein>
<gene>
    <name evidence="1" type="ORF">Q604_UNBC18381G0001</name>
</gene>
<dbReference type="AlphaFoldDB" id="W1WWI2"/>